<keyword evidence="5" id="KW-0326">Glycosidase</keyword>
<evidence type="ECO:0000313" key="7">
    <source>
        <dbReference type="Proteomes" id="UP000292052"/>
    </source>
</evidence>
<dbReference type="PANTHER" id="PTHR10353:SF36">
    <property type="entry name" value="LP05116P"/>
    <property type="match status" value="1"/>
</dbReference>
<dbReference type="Gene3D" id="3.20.20.80">
    <property type="entry name" value="Glycosidases"/>
    <property type="match status" value="4"/>
</dbReference>
<dbReference type="InterPro" id="IPR017853">
    <property type="entry name" value="GH"/>
</dbReference>
<dbReference type="FunFam" id="3.20.20.80:FF:000013">
    <property type="entry name" value="lactase-phlorizin hydrolase"/>
    <property type="match status" value="3"/>
</dbReference>
<evidence type="ECO:0000313" key="6">
    <source>
        <dbReference type="EMBL" id="RZC33946.1"/>
    </source>
</evidence>
<dbReference type="GO" id="GO:0008422">
    <property type="term" value="F:beta-glucosidase activity"/>
    <property type="evidence" value="ECO:0007669"/>
    <property type="project" value="TreeGrafter"/>
</dbReference>
<evidence type="ECO:0000256" key="3">
    <source>
        <dbReference type="ARBA" id="ARBA00022801"/>
    </source>
</evidence>
<evidence type="ECO:0000256" key="1">
    <source>
        <dbReference type="ARBA" id="ARBA00010838"/>
    </source>
</evidence>
<dbReference type="Proteomes" id="UP000292052">
    <property type="component" value="Unassembled WGS sequence"/>
</dbReference>
<sequence length="1366" mass="156496">SLKTEEWRFPEGFKLGVATAAYQIEGGWNADGKGVSIWDTLSHNRSDLVKDGTNGDVACDSYNKWEEDVTMMKNLGVDCYRFSLAWTRIFPDGFGTKMNPAGVDHYNKLIDKLLENGIEPIITLFHWDLPQIFAPFGGWANPVIIDYFVNYAKTAFALFGDRVKTWITINEPRIICVNFKGLAGDVPSIYPSGTLEYMCGHNLLKAHAEVYHVYDREFRFKQKGKISLTLDFPWHEAANQSNLEDAQAAEQARQFQFSLYANPILNFDYPKVVKDRVAQRSKLEGFPESRLPKFSLAEKLRIRGTYDYLGINHYTTYYAQAIEEPPVTQTNMKNDIGIYEYFDPAWEATATKNFKVVPWGLRHLLQWVKKTYRGPEILITENGYAQGTEALDDDRRINYHRQYLNSTLQAIYQDGVNVRGYMVWSLMDNYEWKSGYTLSKSQEWKFPDDFQFGVSTSAYQIEGAWNESGKSVSVWDRITHQTPEFIADLSNGDIACDSYHKWKVDVDMLIELGVQSYRFSLAWTRILPGGYDSNVNQAGVDYYRNLIKELRTVGIQPVVTLYHWDMPQKISVLGGLANNAWETYFTNYARVAFELFGDIVDTWITFNEPNIICHYFNSVLGSMQPETYPNGVIEYLCSYNLLKAHAETYHIYDREFRHIQNGKVGITLNFEWSEPNSENQEDIDAADRRRQFDFGMFANPIINFDYPKVVIDRVAERSKLEGFPESRLKKFTLAEKLNIKGTYDFLGLNHYTTWLVANSEEPSLDQSGLYIDTKVSRTQDPSWEETAAPDNKVVPWGLRKALNWIKATYGNPDILITECGYSDNTGTLTDDRRINFYKGYLNATLQAILEDGVNVKAFMAWSLMDNFEWNQGYLPSRSDELTFPRDFKFGAATSAYQIEGGWNADGKGVSVWDSITHANPDFTADKTNGDVACDSYHKWEVDVEMLKNLSVDYYRFSLSWTRLLPDGFASEINAPGIQYYNRLIDKLIENGISPVVTLFHWDSPQMFSALGGFYSETFIESFTNYARVAFSTFGDRVKTWITFNEPKVVCQDYSEVMGAVNEVYPNGVIEYLCTHNLLRAHAAAYHMYNREFKPTQKGEVGITLNLEWSEPATDSPQDIAAAEQRRQFEFGLYANPIFHGNYPRVVIDRVADRSELEGFPQSRLPKFNWLEQIKIKGTYDFLGLNHYNSWMIQAAEEAPIGKPSYASDMGTSRDVDPSWESTEWIAKVVPWGLRRSLKWIKETYNNPKVIITECGYPDRTGTLEDDARINFFKKYLNATLQAIHEDNVKVQGFTAWSLMDNFEWGQGYLTIVAISNRTFPPNFKFGAATASYQIEGVWNEDGKGVNFGIACVTQNLISSITTPVVM</sequence>
<dbReference type="EMBL" id="QDEB01084292">
    <property type="protein sequence ID" value="RZC33946.1"/>
    <property type="molecule type" value="Genomic_DNA"/>
</dbReference>
<name>A0A482VMQ4_ASBVE</name>
<dbReference type="PANTHER" id="PTHR10353">
    <property type="entry name" value="GLYCOSYL HYDROLASE"/>
    <property type="match status" value="1"/>
</dbReference>
<dbReference type="Pfam" id="PF00232">
    <property type="entry name" value="Glyco_hydro_1"/>
    <property type="match status" value="4"/>
</dbReference>
<feature type="non-terminal residue" evidence="6">
    <location>
        <position position="1"/>
    </location>
</feature>
<gene>
    <name evidence="6" type="ORF">BDFB_004311</name>
</gene>
<dbReference type="SUPFAM" id="SSF51445">
    <property type="entry name" value="(Trans)glycosidases"/>
    <property type="match status" value="4"/>
</dbReference>
<keyword evidence="7" id="KW-1185">Reference proteome</keyword>
<keyword evidence="4" id="KW-0325">Glycoprotein</keyword>
<dbReference type="PROSITE" id="PS00653">
    <property type="entry name" value="GLYCOSYL_HYDROL_F1_2"/>
    <property type="match status" value="2"/>
</dbReference>
<accession>A0A482VMQ4</accession>
<comment type="similarity">
    <text evidence="1">Belongs to the glycosyl hydrolase 1 family.</text>
</comment>
<dbReference type="InterPro" id="IPR033132">
    <property type="entry name" value="GH_1_N_CS"/>
</dbReference>
<dbReference type="GO" id="GO:0005975">
    <property type="term" value="P:carbohydrate metabolic process"/>
    <property type="evidence" value="ECO:0007669"/>
    <property type="project" value="InterPro"/>
</dbReference>
<feature type="non-terminal residue" evidence="6">
    <location>
        <position position="1366"/>
    </location>
</feature>
<evidence type="ECO:0000256" key="4">
    <source>
        <dbReference type="ARBA" id="ARBA00023180"/>
    </source>
</evidence>
<comment type="subunit">
    <text evidence="2">Homodimer.</text>
</comment>
<organism evidence="6 7">
    <name type="scientific">Asbolus verrucosus</name>
    <name type="common">Desert ironclad beetle</name>
    <dbReference type="NCBI Taxonomy" id="1661398"/>
    <lineage>
        <taxon>Eukaryota</taxon>
        <taxon>Metazoa</taxon>
        <taxon>Ecdysozoa</taxon>
        <taxon>Arthropoda</taxon>
        <taxon>Hexapoda</taxon>
        <taxon>Insecta</taxon>
        <taxon>Pterygota</taxon>
        <taxon>Neoptera</taxon>
        <taxon>Endopterygota</taxon>
        <taxon>Coleoptera</taxon>
        <taxon>Polyphaga</taxon>
        <taxon>Cucujiformia</taxon>
        <taxon>Tenebrionidae</taxon>
        <taxon>Pimeliinae</taxon>
        <taxon>Asbolus</taxon>
    </lineage>
</organism>
<dbReference type="OrthoDB" id="65569at2759"/>
<dbReference type="InterPro" id="IPR001360">
    <property type="entry name" value="Glyco_hydro_1"/>
</dbReference>
<proteinExistence type="inferred from homology"/>
<protein>
    <submittedName>
        <fullName evidence="6">Myrosinase 1-like</fullName>
    </submittedName>
</protein>
<comment type="caution">
    <text evidence="6">The sequence shown here is derived from an EMBL/GenBank/DDBJ whole genome shotgun (WGS) entry which is preliminary data.</text>
</comment>
<evidence type="ECO:0000256" key="5">
    <source>
        <dbReference type="ARBA" id="ARBA00023295"/>
    </source>
</evidence>
<dbReference type="PRINTS" id="PR00131">
    <property type="entry name" value="GLHYDRLASE1"/>
</dbReference>
<evidence type="ECO:0000256" key="2">
    <source>
        <dbReference type="ARBA" id="ARBA00011738"/>
    </source>
</evidence>
<keyword evidence="3" id="KW-0378">Hydrolase</keyword>
<reference evidence="6 7" key="1">
    <citation type="submission" date="2017-03" db="EMBL/GenBank/DDBJ databases">
        <title>Genome of the blue death feigning beetle - Asbolus verrucosus.</title>
        <authorList>
            <person name="Rider S.D."/>
        </authorList>
    </citation>
    <scope>NUCLEOTIDE SEQUENCE [LARGE SCALE GENOMIC DNA]</scope>
    <source>
        <strain evidence="6">Butters</strain>
        <tissue evidence="6">Head and leg muscle</tissue>
    </source>
</reference>
<dbReference type="STRING" id="1661398.A0A482VMQ4"/>